<name>A0A0N4XP85_NIPBR</name>
<reference evidence="2" key="1">
    <citation type="submission" date="2017-02" db="UniProtKB">
        <authorList>
            <consortium name="WormBaseParasite"/>
        </authorList>
    </citation>
    <scope>IDENTIFICATION</scope>
</reference>
<protein>
    <submittedName>
        <fullName evidence="2">Alpha-carbonic anhydrase domain-containing protein</fullName>
    </submittedName>
</protein>
<sequence length="173" mass="19183">LSYLTFNQSNRTEPTPTGYPTTVPAAEYDSESSRYPQPPVPFEVRPEYTKLDVEPTVAGAPGIRPTYQDLHPNNGTQDVGSLFPWSWIFKGEQCNVKYETVSPSYIDQNAYTRLIKRNVRVTATPNRTQPVAVADFDLPERGLIVFGLEDTNGEGGYDAYPSSGTGLIFLQNA</sequence>
<feature type="compositionally biased region" description="Polar residues" evidence="1">
    <location>
        <begin position="1"/>
        <end position="20"/>
    </location>
</feature>
<feature type="region of interest" description="Disordered" evidence="1">
    <location>
        <begin position="1"/>
        <end position="39"/>
    </location>
</feature>
<proteinExistence type="predicted"/>
<accession>A0A0N4XP85</accession>
<dbReference type="WBParaSite" id="NBR_0000433701-mRNA-1">
    <property type="protein sequence ID" value="NBR_0000433701-mRNA-1"/>
    <property type="gene ID" value="NBR_0000433701"/>
</dbReference>
<evidence type="ECO:0000313" key="2">
    <source>
        <dbReference type="WBParaSite" id="NBR_0000433701-mRNA-1"/>
    </source>
</evidence>
<dbReference type="AlphaFoldDB" id="A0A0N4XP85"/>
<evidence type="ECO:0000256" key="1">
    <source>
        <dbReference type="SAM" id="MobiDB-lite"/>
    </source>
</evidence>
<organism evidence="2">
    <name type="scientific">Nippostrongylus brasiliensis</name>
    <name type="common">Rat hookworm</name>
    <dbReference type="NCBI Taxonomy" id="27835"/>
    <lineage>
        <taxon>Eukaryota</taxon>
        <taxon>Metazoa</taxon>
        <taxon>Ecdysozoa</taxon>
        <taxon>Nematoda</taxon>
        <taxon>Chromadorea</taxon>
        <taxon>Rhabditida</taxon>
        <taxon>Rhabditina</taxon>
        <taxon>Rhabditomorpha</taxon>
        <taxon>Strongyloidea</taxon>
        <taxon>Heligmosomidae</taxon>
        <taxon>Nippostrongylus</taxon>
    </lineage>
</organism>